<dbReference type="EMBL" id="LT629973">
    <property type="protein sequence ID" value="SEH75890.1"/>
    <property type="molecule type" value="Genomic_DNA"/>
</dbReference>
<dbReference type="Gene3D" id="2.30.30.700">
    <property type="entry name" value="SLA1 homology domain 1"/>
    <property type="match status" value="1"/>
</dbReference>
<keyword evidence="2" id="KW-1185">Reference proteome</keyword>
<protein>
    <submittedName>
        <fullName evidence="1">Sla1 homology domain 1 shd1</fullName>
    </submittedName>
</protein>
<dbReference type="AlphaFoldDB" id="A0A1C7PBG5"/>
<dbReference type="Proteomes" id="UP000176204">
    <property type="component" value="Chromosome I"/>
</dbReference>
<sequence>MNRTSHILASLTLAGSVLAQEDATRTWTLDNGQTIQAAAISTPGDSIYLQKKEGRTLRIPLSRLSAQDHAYLRTWKKPAPPSAVPMLPHTMASDADSMPVHTWNIGNGQTVRASIQSLGPNDLVIRTGDDRLYNLQRNALTPQETAHVEEWKRLNSIRNWNVYCQLHSKEPLIIEASLSDAIRRTATLRLLDGSQTIYRFSQFKGEDLDILQTWDTPDERMEQTLVFHTDAAAAEADAKRHSRRIMLFLVGKKGSREESLCEQFIWSNPYLIEYLNKKYTLVRYYCDENGKWPEPVRFLLDRQTHHHDYPWHKTFPQLIIAHHITQIDYNAPSYYRINLNVVQPCSGLSIPDEHFPNSHPAANLKTP</sequence>
<name>A0A1C7PBG5_9BACT</name>
<evidence type="ECO:0000313" key="1">
    <source>
        <dbReference type="EMBL" id="SEH75890.1"/>
    </source>
</evidence>
<gene>
    <name evidence="1" type="ORF">PYTT_0502</name>
</gene>
<reference evidence="2" key="1">
    <citation type="submission" date="2016-09" db="EMBL/GenBank/DDBJ databases">
        <authorList>
            <person name="Koehorst J."/>
        </authorList>
    </citation>
    <scope>NUCLEOTIDE SEQUENCE [LARGE SCALE GENOMIC DNA]</scope>
</reference>
<dbReference type="RefSeq" id="WP_067776448.1">
    <property type="nucleotide sequence ID" value="NZ_LIGX01000028.1"/>
</dbReference>
<proteinExistence type="predicted"/>
<dbReference type="STRING" id="1679444.PYTT_0502"/>
<evidence type="ECO:0000313" key="2">
    <source>
        <dbReference type="Proteomes" id="UP000176204"/>
    </source>
</evidence>
<dbReference type="OrthoDB" id="291762at2"/>
<organism evidence="1 2">
    <name type="scientific">Akkermansia glycaniphila</name>
    <dbReference type="NCBI Taxonomy" id="1679444"/>
    <lineage>
        <taxon>Bacteria</taxon>
        <taxon>Pseudomonadati</taxon>
        <taxon>Verrucomicrobiota</taxon>
        <taxon>Verrucomicrobiia</taxon>
        <taxon>Verrucomicrobiales</taxon>
        <taxon>Akkermansiaceae</taxon>
        <taxon>Akkermansia</taxon>
    </lineage>
</organism>
<dbReference type="KEGG" id="agl:PYTT_0502"/>
<accession>A0A1C7PBG5</accession>